<feature type="compositionally biased region" description="Polar residues" evidence="1">
    <location>
        <begin position="1"/>
        <end position="10"/>
    </location>
</feature>
<proteinExistence type="predicted"/>
<dbReference type="EMBL" id="PEDP01001932">
    <property type="protein sequence ID" value="POS83061.1"/>
    <property type="molecule type" value="Genomic_DNA"/>
</dbReference>
<keyword evidence="3" id="KW-1185">Reference proteome</keyword>
<dbReference type="AlphaFoldDB" id="A0A2S4PM30"/>
<dbReference type="OrthoDB" id="2800503at2759"/>
<evidence type="ECO:0000256" key="1">
    <source>
        <dbReference type="SAM" id="MobiDB-lite"/>
    </source>
</evidence>
<evidence type="ECO:0000313" key="2">
    <source>
        <dbReference type="EMBL" id="POS83061.1"/>
    </source>
</evidence>
<feature type="compositionally biased region" description="Polar residues" evidence="1">
    <location>
        <begin position="18"/>
        <end position="28"/>
    </location>
</feature>
<protein>
    <submittedName>
        <fullName evidence="2">Uncharacterized protein</fullName>
    </submittedName>
</protein>
<reference evidence="2 3" key="1">
    <citation type="submission" date="2017-10" db="EMBL/GenBank/DDBJ databases">
        <title>Development of genomic resources for the powdery mildew, Erysiphe pulchra.</title>
        <authorList>
            <person name="Wadl P.A."/>
            <person name="Mack B.M."/>
            <person name="Moore G."/>
            <person name="Beltz S.B."/>
        </authorList>
    </citation>
    <scope>NUCLEOTIDE SEQUENCE [LARGE SCALE GENOMIC DNA]</scope>
    <source>
        <strain evidence="2">Cflorida</strain>
    </source>
</reference>
<accession>A0A2S4PM30</accession>
<comment type="caution">
    <text evidence="2">The sequence shown here is derived from an EMBL/GenBank/DDBJ whole genome shotgun (WGS) entry which is preliminary data.</text>
</comment>
<organism evidence="2 3">
    <name type="scientific">Erysiphe pulchra</name>
    <dbReference type="NCBI Taxonomy" id="225359"/>
    <lineage>
        <taxon>Eukaryota</taxon>
        <taxon>Fungi</taxon>
        <taxon>Dikarya</taxon>
        <taxon>Ascomycota</taxon>
        <taxon>Pezizomycotina</taxon>
        <taxon>Leotiomycetes</taxon>
        <taxon>Erysiphales</taxon>
        <taxon>Erysiphaceae</taxon>
        <taxon>Erysiphe</taxon>
    </lineage>
</organism>
<evidence type="ECO:0000313" key="3">
    <source>
        <dbReference type="Proteomes" id="UP000237438"/>
    </source>
</evidence>
<dbReference type="Proteomes" id="UP000237438">
    <property type="component" value="Unassembled WGS sequence"/>
</dbReference>
<feature type="region of interest" description="Disordered" evidence="1">
    <location>
        <begin position="1"/>
        <end position="33"/>
    </location>
</feature>
<sequence length="196" mass="21478">MSNSNASSTLDIDPFKNARSTDTGNKSQRGGGAVRAIPDAGIAIDKCKQAIKEADITPRACKKLLGVAIEIIEGLRKQHKPEASGTIIRIQDEEEKKAIAKLSSEELVMKLDTKEVIGAKQMTNGQMRVYFAGQDVKEVMETQRGWTTKLAPTAQIASKSYQVLAHNLPLSFDPSNMGHIKELDQARRLYLQGITI</sequence>
<name>A0A2S4PM30_9PEZI</name>
<gene>
    <name evidence="2" type="ORF">EPUL_006084</name>
</gene>